<dbReference type="RefSeq" id="WP_068173693.1">
    <property type="nucleotide sequence ID" value="NZ_AOGK01000004.1"/>
</dbReference>
<accession>A0A9X4P2H8</accession>
<evidence type="ECO:0000313" key="2">
    <source>
        <dbReference type="EMBL" id="MDG5974893.1"/>
    </source>
</evidence>
<feature type="domain" description="Transposase IS4-like" evidence="1">
    <location>
        <begin position="14"/>
        <end position="79"/>
    </location>
</feature>
<comment type="caution">
    <text evidence="2">The sequence shown here is derived from an EMBL/GenBank/DDBJ whole genome shotgun (WGS) entry which is preliminary data.</text>
</comment>
<dbReference type="Pfam" id="PF01609">
    <property type="entry name" value="DDE_Tnp_1"/>
    <property type="match status" value="1"/>
</dbReference>
<dbReference type="GO" id="GO:0003677">
    <property type="term" value="F:DNA binding"/>
    <property type="evidence" value="ECO:0007669"/>
    <property type="project" value="InterPro"/>
</dbReference>
<name>A0A9X4P2H8_9BURK</name>
<dbReference type="AlphaFoldDB" id="A0A9X4P2H8"/>
<protein>
    <submittedName>
        <fullName evidence="2">Transposase IS4 family protein</fullName>
    </submittedName>
</protein>
<evidence type="ECO:0000259" key="1">
    <source>
        <dbReference type="Pfam" id="PF01609"/>
    </source>
</evidence>
<dbReference type="InterPro" id="IPR002559">
    <property type="entry name" value="Transposase_11"/>
</dbReference>
<sequence>MKKKSLSESGFERNTKRTSKREVLNVQQWFNRSATVRRRPAVEHPFRVIQRHFKHVKVGYRGPIKNTVQLHPLFALSNLWMARRMLLQEFSA</sequence>
<dbReference type="Proteomes" id="UP001152876">
    <property type="component" value="Unassembled WGS sequence"/>
</dbReference>
<gene>
    <name evidence="2" type="ORF">H010_06480</name>
</gene>
<keyword evidence="3" id="KW-1185">Reference proteome</keyword>
<dbReference type="GO" id="GO:0006313">
    <property type="term" value="P:DNA transposition"/>
    <property type="evidence" value="ECO:0007669"/>
    <property type="project" value="InterPro"/>
</dbReference>
<organism evidence="2 3">
    <name type="scientific">Hydrogenophaga taeniospiralis CCUG 15921</name>
    <dbReference type="NCBI Taxonomy" id="1281780"/>
    <lineage>
        <taxon>Bacteria</taxon>
        <taxon>Pseudomonadati</taxon>
        <taxon>Pseudomonadota</taxon>
        <taxon>Betaproteobacteria</taxon>
        <taxon>Burkholderiales</taxon>
        <taxon>Comamonadaceae</taxon>
        <taxon>Hydrogenophaga</taxon>
    </lineage>
</organism>
<proteinExistence type="predicted"/>
<dbReference type="GO" id="GO:0004803">
    <property type="term" value="F:transposase activity"/>
    <property type="evidence" value="ECO:0007669"/>
    <property type="project" value="InterPro"/>
</dbReference>
<reference evidence="2" key="1">
    <citation type="submission" date="2013-01" db="EMBL/GenBank/DDBJ databases">
        <title>Genome draft of Hydrogenophaga taeniospiralis 2K1.</title>
        <authorList>
            <person name="Gomila M."/>
            <person name="Lalucat J."/>
        </authorList>
    </citation>
    <scope>NUCLEOTIDE SEQUENCE</scope>
    <source>
        <strain evidence="2">CCUG 15921</strain>
    </source>
</reference>
<dbReference type="EMBL" id="AOGK01000004">
    <property type="protein sequence ID" value="MDG5974893.1"/>
    <property type="molecule type" value="Genomic_DNA"/>
</dbReference>
<evidence type="ECO:0000313" key="3">
    <source>
        <dbReference type="Proteomes" id="UP001152876"/>
    </source>
</evidence>